<keyword evidence="2 10" id="KW-0547">Nucleotide-binding</keyword>
<dbReference type="Pfam" id="PF13361">
    <property type="entry name" value="UvrD_C"/>
    <property type="match status" value="1"/>
</dbReference>
<dbReference type="GO" id="GO:0000725">
    <property type="term" value="P:recombinational repair"/>
    <property type="evidence" value="ECO:0007669"/>
    <property type="project" value="TreeGrafter"/>
</dbReference>
<evidence type="ECO:0000259" key="12">
    <source>
        <dbReference type="PROSITE" id="PS51217"/>
    </source>
</evidence>
<dbReference type="PANTHER" id="PTHR11070">
    <property type="entry name" value="UVRD / RECB / PCRA DNA HELICASE FAMILY MEMBER"/>
    <property type="match status" value="1"/>
</dbReference>
<evidence type="ECO:0000256" key="5">
    <source>
        <dbReference type="ARBA" id="ARBA00022840"/>
    </source>
</evidence>
<evidence type="ECO:0000256" key="2">
    <source>
        <dbReference type="ARBA" id="ARBA00022741"/>
    </source>
</evidence>
<evidence type="ECO:0000256" key="4">
    <source>
        <dbReference type="ARBA" id="ARBA00022806"/>
    </source>
</evidence>
<dbReference type="CDD" id="cd17932">
    <property type="entry name" value="DEXQc_UvrD"/>
    <property type="match status" value="1"/>
</dbReference>
<dbReference type="GO" id="GO:0005829">
    <property type="term" value="C:cytosol"/>
    <property type="evidence" value="ECO:0007669"/>
    <property type="project" value="TreeGrafter"/>
</dbReference>
<evidence type="ECO:0000256" key="6">
    <source>
        <dbReference type="ARBA" id="ARBA00023235"/>
    </source>
</evidence>
<feature type="domain" description="UvrD-like helicase ATP-binding" evidence="11">
    <location>
        <begin position="22"/>
        <end position="307"/>
    </location>
</feature>
<dbReference type="InterPro" id="IPR000212">
    <property type="entry name" value="DNA_helicase_UvrD/REP"/>
</dbReference>
<evidence type="ECO:0000256" key="8">
    <source>
        <dbReference type="ARBA" id="ARBA00034808"/>
    </source>
</evidence>
<dbReference type="InterPro" id="IPR013986">
    <property type="entry name" value="DExx_box_DNA_helicase_dom_sf"/>
</dbReference>
<dbReference type="InterPro" id="IPR014017">
    <property type="entry name" value="DNA_helicase_UvrD-like_C"/>
</dbReference>
<evidence type="ECO:0000256" key="1">
    <source>
        <dbReference type="ARBA" id="ARBA00009922"/>
    </source>
</evidence>
<keyword evidence="6" id="KW-0413">Isomerase</keyword>
<name>A0A1G1XPK1_9BACT</name>
<evidence type="ECO:0000313" key="14">
    <source>
        <dbReference type="Proteomes" id="UP000176498"/>
    </source>
</evidence>
<dbReference type="PANTHER" id="PTHR11070:SF3">
    <property type="entry name" value="DNA 3'-5' HELICASE"/>
    <property type="match status" value="1"/>
</dbReference>
<dbReference type="InterPro" id="IPR027417">
    <property type="entry name" value="P-loop_NTPase"/>
</dbReference>
<dbReference type="SUPFAM" id="SSF52540">
    <property type="entry name" value="P-loop containing nucleoside triphosphate hydrolases"/>
    <property type="match status" value="1"/>
</dbReference>
<protein>
    <recommendedName>
        <fullName evidence="8">DNA 3'-5' helicase</fullName>
        <ecNumber evidence="8">5.6.2.4</ecNumber>
    </recommendedName>
</protein>
<keyword evidence="4 10" id="KW-0347">Helicase</keyword>
<evidence type="ECO:0000256" key="7">
    <source>
        <dbReference type="ARBA" id="ARBA00034617"/>
    </source>
</evidence>
<sequence>MKSYHLHQETFCPEKYKIDYQAELNKEQLDVVLNGEGPCLVLAGAGSGKTRTLVYRVAYLIEKGVNPKNIFLVTFTNKAAKEMLNRVEVLLKCQPKGLWGGTFHHIGNMILRRYAKVLGYESNFNILDQEDSKTLLKAVMGELNLNYKDKYFPKPDVIQAIISFSSNSQKPIEQVVQDKYSYLDPKLIPVIEMVNKEYQEKKFKTNVMDFDDLLTNWLKLLQKDKTVKEKLASQFKYILVDEYQDTNKIQSEIIYELGSVHKNILVVGDDCQSIYSFRAADINNILSFPERLKGTKIFKLETNYRSSPEILKLANQSITYNLNQYQKILQPVLASKQRPALVPLKDGEQQAEFICQRILELQEEGSTLNDMAVLFRSAFQAMEMELELNKRNIPYQMRGGIKFFEQAHIKDVVSFLKILSNYQDELSWKRILLLNDGVGPANAERIWQEIKPSENLKNAISSLVKISVSEKVTRSLEKLNSLLNTLVAQEKDFIATAIKLIIKSEYEIYLKANFENAKDRIEDLNQLANFALQYEKLENFLSDVTLSQSFKGEQIEGYQEGPDEALVLSTIHQAKGLEWKYVFLLGLVEGQFPHYKIYDHPEEIEEERRLFYVAVTRAKDELYLTYPIISFSFTTGENINKPSSFISELDDNLFEPWQVNENGQSYDDSEDVIDYDKPEKKLRKHEFLSSITYDDLED</sequence>
<comment type="caution">
    <text evidence="13">The sequence shown here is derived from an EMBL/GenBank/DDBJ whole genome shotgun (WGS) entry which is preliminary data.</text>
</comment>
<dbReference type="GO" id="GO:0016887">
    <property type="term" value="F:ATP hydrolysis activity"/>
    <property type="evidence" value="ECO:0007669"/>
    <property type="project" value="RHEA"/>
</dbReference>
<dbReference type="EMBL" id="MHHZ01000012">
    <property type="protein sequence ID" value="OGY41884.1"/>
    <property type="molecule type" value="Genomic_DNA"/>
</dbReference>
<dbReference type="Proteomes" id="UP000176498">
    <property type="component" value="Unassembled WGS sequence"/>
</dbReference>
<comment type="similarity">
    <text evidence="1">Belongs to the helicase family. UvrD subfamily.</text>
</comment>
<proteinExistence type="inferred from homology"/>
<feature type="domain" description="UvrD-like helicase C-terminal" evidence="12">
    <location>
        <begin position="308"/>
        <end position="576"/>
    </location>
</feature>
<dbReference type="PROSITE" id="PS51217">
    <property type="entry name" value="UVRD_HELICASE_CTER"/>
    <property type="match status" value="1"/>
</dbReference>
<dbReference type="Gene3D" id="1.10.486.10">
    <property type="entry name" value="PCRA, domain 4"/>
    <property type="match status" value="1"/>
</dbReference>
<dbReference type="Gene3D" id="3.40.50.300">
    <property type="entry name" value="P-loop containing nucleotide triphosphate hydrolases"/>
    <property type="match status" value="2"/>
</dbReference>
<dbReference type="EC" id="5.6.2.4" evidence="8"/>
<dbReference type="InterPro" id="IPR014016">
    <property type="entry name" value="UvrD-like_ATP-bd"/>
</dbReference>
<dbReference type="PROSITE" id="PS51198">
    <property type="entry name" value="UVRD_HELICASE_ATP_BIND"/>
    <property type="match status" value="1"/>
</dbReference>
<keyword evidence="5 10" id="KW-0067">ATP-binding</keyword>
<dbReference type="GO" id="GO:0005524">
    <property type="term" value="F:ATP binding"/>
    <property type="evidence" value="ECO:0007669"/>
    <property type="project" value="UniProtKB-UniRule"/>
</dbReference>
<feature type="binding site" evidence="10">
    <location>
        <begin position="43"/>
        <end position="50"/>
    </location>
    <ligand>
        <name>ATP</name>
        <dbReference type="ChEBI" id="CHEBI:30616"/>
    </ligand>
</feature>
<dbReference type="GO" id="GO:0003677">
    <property type="term" value="F:DNA binding"/>
    <property type="evidence" value="ECO:0007669"/>
    <property type="project" value="InterPro"/>
</dbReference>
<comment type="catalytic activity">
    <reaction evidence="7">
        <text>Couples ATP hydrolysis with the unwinding of duplex DNA by translocating in the 3'-5' direction.</text>
        <dbReference type="EC" id="5.6.2.4"/>
    </reaction>
</comment>
<evidence type="ECO:0000256" key="9">
    <source>
        <dbReference type="ARBA" id="ARBA00048988"/>
    </source>
</evidence>
<dbReference type="GO" id="GO:0043138">
    <property type="term" value="F:3'-5' DNA helicase activity"/>
    <property type="evidence" value="ECO:0007669"/>
    <property type="project" value="UniProtKB-EC"/>
</dbReference>
<gene>
    <name evidence="13" type="ORF">A2Y82_05530</name>
</gene>
<dbReference type="Pfam" id="PF00580">
    <property type="entry name" value="UvrD-helicase"/>
    <property type="match status" value="1"/>
</dbReference>
<dbReference type="CDD" id="cd18807">
    <property type="entry name" value="SF1_C_UvrD"/>
    <property type="match status" value="1"/>
</dbReference>
<dbReference type="Gene3D" id="1.10.10.160">
    <property type="match status" value="1"/>
</dbReference>
<evidence type="ECO:0000259" key="11">
    <source>
        <dbReference type="PROSITE" id="PS51198"/>
    </source>
</evidence>
<comment type="catalytic activity">
    <reaction evidence="9">
        <text>ATP + H2O = ADP + phosphate + H(+)</text>
        <dbReference type="Rhea" id="RHEA:13065"/>
        <dbReference type="ChEBI" id="CHEBI:15377"/>
        <dbReference type="ChEBI" id="CHEBI:15378"/>
        <dbReference type="ChEBI" id="CHEBI:30616"/>
        <dbReference type="ChEBI" id="CHEBI:43474"/>
        <dbReference type="ChEBI" id="CHEBI:456216"/>
        <dbReference type="EC" id="5.6.2.4"/>
    </reaction>
</comment>
<evidence type="ECO:0000256" key="3">
    <source>
        <dbReference type="ARBA" id="ARBA00022801"/>
    </source>
</evidence>
<organism evidence="13 14">
    <name type="scientific">Candidatus Buchananbacteria bacterium RBG_13_36_9</name>
    <dbReference type="NCBI Taxonomy" id="1797530"/>
    <lineage>
        <taxon>Bacteria</taxon>
        <taxon>Candidatus Buchananiibacteriota</taxon>
    </lineage>
</organism>
<keyword evidence="3 10" id="KW-0378">Hydrolase</keyword>
<accession>A0A1G1XPK1</accession>
<evidence type="ECO:0000313" key="13">
    <source>
        <dbReference type="EMBL" id="OGY41884.1"/>
    </source>
</evidence>
<reference evidence="13 14" key="1">
    <citation type="journal article" date="2016" name="Nat. Commun.">
        <title>Thousands of microbial genomes shed light on interconnected biogeochemical processes in an aquifer system.</title>
        <authorList>
            <person name="Anantharaman K."/>
            <person name="Brown C.T."/>
            <person name="Hug L.A."/>
            <person name="Sharon I."/>
            <person name="Castelle C.J."/>
            <person name="Probst A.J."/>
            <person name="Thomas B.C."/>
            <person name="Singh A."/>
            <person name="Wilkins M.J."/>
            <person name="Karaoz U."/>
            <person name="Brodie E.L."/>
            <person name="Williams K.H."/>
            <person name="Hubbard S.S."/>
            <person name="Banfield J.F."/>
        </authorList>
    </citation>
    <scope>NUCLEOTIDE SEQUENCE [LARGE SCALE GENOMIC DNA]</scope>
</reference>
<dbReference type="AlphaFoldDB" id="A0A1G1XPK1"/>
<evidence type="ECO:0000256" key="10">
    <source>
        <dbReference type="PROSITE-ProRule" id="PRU00560"/>
    </source>
</evidence>